<protein>
    <submittedName>
        <fullName evidence="2">Uncharacterized protein</fullName>
    </submittedName>
</protein>
<dbReference type="Proteomes" id="UP000286402">
    <property type="component" value="Unassembled WGS sequence"/>
</dbReference>
<feature type="transmembrane region" description="Helical" evidence="1">
    <location>
        <begin position="75"/>
        <end position="96"/>
    </location>
</feature>
<feature type="transmembrane region" description="Helical" evidence="1">
    <location>
        <begin position="37"/>
        <end position="54"/>
    </location>
</feature>
<dbReference type="AlphaFoldDB" id="A0A420FJY6"/>
<name>A0A420FJY6_9SPHI</name>
<organism evidence="2 3">
    <name type="scientific">Sphingobacterium siyangense</name>
    <dbReference type="NCBI Taxonomy" id="459529"/>
    <lineage>
        <taxon>Bacteria</taxon>
        <taxon>Pseudomonadati</taxon>
        <taxon>Bacteroidota</taxon>
        <taxon>Sphingobacteriia</taxon>
        <taxon>Sphingobacteriales</taxon>
        <taxon>Sphingobacteriaceae</taxon>
        <taxon>Sphingobacterium</taxon>
    </lineage>
</organism>
<sequence length="328" mass="37593">MKQEHFLFVDVVSSIFLLILLLCNFFGMLYITEGSMLLSLAVSLIIVVCYYFVLQLLKRNKERMLNQGYLKSTASLFFIVFVVFGLISYVFMIHLVNIEKNSRKAIQKEADEKVLLVKNLTTQYDKRANESLQTFEALFKGKLQAYKNQRTNILRNELGNPPFNLPEAILNSPSASIDVSASTNAILNAYQVKYNNNHKLLDSLVFKKADSYNQIFQQWDRLGLATNYVALNDFVKSSATLVNEKIKELPVDNEPIRVTISERNLPLDSPIALAKIYSPDYLLPLIIILIMHAFILIPYFTYRVRKYNSPRLKDAEAEIINRGGTIEL</sequence>
<evidence type="ECO:0000313" key="3">
    <source>
        <dbReference type="Proteomes" id="UP000286402"/>
    </source>
</evidence>
<keyword evidence="1" id="KW-0472">Membrane</keyword>
<reference evidence="2 3" key="1">
    <citation type="submission" date="2016-07" db="EMBL/GenBank/DDBJ databases">
        <title>Genome analysis of Sphingobacterium siyangense T12B17.</title>
        <authorList>
            <person name="Xu D."/>
            <person name="Su Y."/>
            <person name="Zheng S."/>
        </authorList>
    </citation>
    <scope>NUCLEOTIDE SEQUENCE [LARGE SCALE GENOMIC DNA]</scope>
    <source>
        <strain evidence="2 3">T12B17</strain>
    </source>
</reference>
<evidence type="ECO:0000313" key="2">
    <source>
        <dbReference type="EMBL" id="RKF33255.1"/>
    </source>
</evidence>
<feature type="transmembrane region" description="Helical" evidence="1">
    <location>
        <begin position="281"/>
        <end position="302"/>
    </location>
</feature>
<keyword evidence="3" id="KW-1185">Reference proteome</keyword>
<keyword evidence="1" id="KW-0812">Transmembrane</keyword>
<proteinExistence type="predicted"/>
<comment type="caution">
    <text evidence="2">The sequence shown here is derived from an EMBL/GenBank/DDBJ whole genome shotgun (WGS) entry which is preliminary data.</text>
</comment>
<evidence type="ECO:0000256" key="1">
    <source>
        <dbReference type="SAM" id="Phobius"/>
    </source>
</evidence>
<gene>
    <name evidence="2" type="ORF">BCY89_13640</name>
</gene>
<keyword evidence="1" id="KW-1133">Transmembrane helix</keyword>
<accession>A0A420FJY6</accession>
<dbReference type="RefSeq" id="WP_120335535.1">
    <property type="nucleotide sequence ID" value="NZ_MCAQ01000026.1"/>
</dbReference>
<feature type="transmembrane region" description="Helical" evidence="1">
    <location>
        <begin position="7"/>
        <end position="31"/>
    </location>
</feature>
<dbReference type="EMBL" id="MCAQ01000026">
    <property type="protein sequence ID" value="RKF33255.1"/>
    <property type="molecule type" value="Genomic_DNA"/>
</dbReference>